<keyword evidence="6" id="KW-1185">Reference proteome</keyword>
<dbReference type="PRINTS" id="PR00315">
    <property type="entry name" value="ELONGATNFCT"/>
</dbReference>
<keyword evidence="2" id="KW-0342">GTP-binding</keyword>
<dbReference type="InterPro" id="IPR000795">
    <property type="entry name" value="T_Tr_GTP-bd_dom"/>
</dbReference>
<proteinExistence type="predicted"/>
<reference evidence="5" key="1">
    <citation type="submission" date="2019-04" db="EMBL/GenBank/DDBJ databases">
        <authorList>
            <person name="Alioto T."/>
            <person name="Alioto T."/>
        </authorList>
    </citation>
    <scope>NUCLEOTIDE SEQUENCE [LARGE SCALE GENOMIC DNA]</scope>
</reference>
<dbReference type="InterPro" id="IPR027417">
    <property type="entry name" value="P-loop_NTPase"/>
</dbReference>
<feature type="domain" description="Tr-type G" evidence="4">
    <location>
        <begin position="10"/>
        <end position="69"/>
    </location>
</feature>
<comment type="catalytic activity">
    <reaction evidence="3">
        <text>GTP + H2O = GDP + phosphate + H(+)</text>
        <dbReference type="Rhea" id="RHEA:19669"/>
        <dbReference type="ChEBI" id="CHEBI:15377"/>
        <dbReference type="ChEBI" id="CHEBI:15378"/>
        <dbReference type="ChEBI" id="CHEBI:37565"/>
        <dbReference type="ChEBI" id="CHEBI:43474"/>
        <dbReference type="ChEBI" id="CHEBI:58189"/>
    </reaction>
    <physiologicalReaction direction="left-to-right" evidence="3">
        <dbReference type="Rhea" id="RHEA:19670"/>
    </physiologicalReaction>
</comment>
<dbReference type="PANTHER" id="PTHR23115">
    <property type="entry name" value="TRANSLATION FACTOR"/>
    <property type="match status" value="1"/>
</dbReference>
<evidence type="ECO:0000256" key="3">
    <source>
        <dbReference type="ARBA" id="ARBA00049117"/>
    </source>
</evidence>
<feature type="non-terminal residue" evidence="5">
    <location>
        <position position="72"/>
    </location>
</feature>
<gene>
    <name evidence="5" type="ORF">MONAX_5E002704</name>
</gene>
<dbReference type="EMBL" id="CABDUW010002435">
    <property type="protein sequence ID" value="VTJ86809.1"/>
    <property type="molecule type" value="Genomic_DNA"/>
</dbReference>
<dbReference type="Gene3D" id="3.40.50.300">
    <property type="entry name" value="P-loop containing nucleotide triphosphate hydrolases"/>
    <property type="match status" value="1"/>
</dbReference>
<dbReference type="InterPro" id="IPR050100">
    <property type="entry name" value="TRAFAC_GTPase_members"/>
</dbReference>
<dbReference type="AlphaFoldDB" id="A0A5E4D0S8"/>
<evidence type="ECO:0000313" key="5">
    <source>
        <dbReference type="EMBL" id="VTJ86809.1"/>
    </source>
</evidence>
<evidence type="ECO:0000313" key="6">
    <source>
        <dbReference type="Proteomes" id="UP000335636"/>
    </source>
</evidence>
<organism evidence="5 6">
    <name type="scientific">Marmota monax</name>
    <name type="common">Woodchuck</name>
    <dbReference type="NCBI Taxonomy" id="9995"/>
    <lineage>
        <taxon>Eukaryota</taxon>
        <taxon>Metazoa</taxon>
        <taxon>Chordata</taxon>
        <taxon>Craniata</taxon>
        <taxon>Vertebrata</taxon>
        <taxon>Euteleostomi</taxon>
        <taxon>Mammalia</taxon>
        <taxon>Eutheria</taxon>
        <taxon>Euarchontoglires</taxon>
        <taxon>Glires</taxon>
        <taxon>Rodentia</taxon>
        <taxon>Sciuromorpha</taxon>
        <taxon>Sciuridae</taxon>
        <taxon>Xerinae</taxon>
        <taxon>Marmotini</taxon>
        <taxon>Marmota</taxon>
    </lineage>
</organism>
<comment type="caution">
    <text evidence="5">The sequence shown here is derived from an EMBL/GenBank/DDBJ whole genome shotgun (WGS) entry which is preliminary data.</text>
</comment>
<dbReference type="GO" id="GO:0005525">
    <property type="term" value="F:GTP binding"/>
    <property type="evidence" value="ECO:0007669"/>
    <property type="project" value="UniProtKB-KW"/>
</dbReference>
<name>A0A5E4D0S8_MARMO</name>
<dbReference type="Proteomes" id="UP000335636">
    <property type="component" value="Unassembled WGS sequence"/>
</dbReference>
<evidence type="ECO:0000256" key="1">
    <source>
        <dbReference type="ARBA" id="ARBA00022741"/>
    </source>
</evidence>
<evidence type="ECO:0000256" key="2">
    <source>
        <dbReference type="ARBA" id="ARBA00023134"/>
    </source>
</evidence>
<sequence length="72" mass="8117">MGKCSIKYAWVLDKLKAKLDHRITVDISLWEFEISKYYVTIIDAPEHKDFVKNMITGISQADCAVLTVANGA</sequence>
<protein>
    <recommendedName>
        <fullName evidence="4">Tr-type G domain-containing protein</fullName>
    </recommendedName>
</protein>
<dbReference type="GO" id="GO:0003924">
    <property type="term" value="F:GTPase activity"/>
    <property type="evidence" value="ECO:0007669"/>
    <property type="project" value="InterPro"/>
</dbReference>
<accession>A0A5E4D0S8</accession>
<dbReference type="Pfam" id="PF00009">
    <property type="entry name" value="GTP_EFTU"/>
    <property type="match status" value="1"/>
</dbReference>
<evidence type="ECO:0000259" key="4">
    <source>
        <dbReference type="Pfam" id="PF00009"/>
    </source>
</evidence>
<keyword evidence="1" id="KW-0547">Nucleotide-binding</keyword>
<dbReference type="SUPFAM" id="SSF52540">
    <property type="entry name" value="P-loop containing nucleoside triphosphate hydrolases"/>
    <property type="match status" value="1"/>
</dbReference>